<evidence type="ECO:0000313" key="2">
    <source>
        <dbReference type="EMBL" id="CAD8204693.1"/>
    </source>
</evidence>
<dbReference type="EMBL" id="CAJJDP010000134">
    <property type="protein sequence ID" value="CAD8204693.1"/>
    <property type="molecule type" value="Genomic_DNA"/>
</dbReference>
<feature type="region of interest" description="Disordered" evidence="1">
    <location>
        <begin position="1"/>
        <end position="22"/>
    </location>
</feature>
<accession>A0A8S1XUJ9</accession>
<proteinExistence type="predicted"/>
<name>A0A8S1XUJ9_PAROT</name>
<dbReference type="OrthoDB" id="311171at2759"/>
<sequence length="197" mass="23388">MQSSQKNENLSRNPNSQKKQEKIASRLTFLRLVLCDKRTIRASAQICKINFSTAKAILNKFRRHGVLQESNKDYDGQLDLLRQIVQIQKGIRCEQISKMQQCRQKLNNQLQLFLQKNQIQKDSEQFNIQMDKNVLEQQLREEKQNEIVNTFDKQNMSMILMPLFYVYFNIKYLDVILMKVANIKIIIQQFIKFILEG</sequence>
<keyword evidence="3" id="KW-1185">Reference proteome</keyword>
<dbReference type="Proteomes" id="UP000683925">
    <property type="component" value="Unassembled WGS sequence"/>
</dbReference>
<evidence type="ECO:0000256" key="1">
    <source>
        <dbReference type="SAM" id="MobiDB-lite"/>
    </source>
</evidence>
<protein>
    <submittedName>
        <fullName evidence="2">Uncharacterized protein</fullName>
    </submittedName>
</protein>
<evidence type="ECO:0000313" key="3">
    <source>
        <dbReference type="Proteomes" id="UP000683925"/>
    </source>
</evidence>
<feature type="compositionally biased region" description="Polar residues" evidence="1">
    <location>
        <begin position="1"/>
        <end position="17"/>
    </location>
</feature>
<dbReference type="AlphaFoldDB" id="A0A8S1XUJ9"/>
<gene>
    <name evidence="2" type="ORF">POCTA_138.1.T1330132</name>
</gene>
<organism evidence="2 3">
    <name type="scientific">Paramecium octaurelia</name>
    <dbReference type="NCBI Taxonomy" id="43137"/>
    <lineage>
        <taxon>Eukaryota</taxon>
        <taxon>Sar</taxon>
        <taxon>Alveolata</taxon>
        <taxon>Ciliophora</taxon>
        <taxon>Intramacronucleata</taxon>
        <taxon>Oligohymenophorea</taxon>
        <taxon>Peniculida</taxon>
        <taxon>Parameciidae</taxon>
        <taxon>Paramecium</taxon>
    </lineage>
</organism>
<reference evidence="2" key="1">
    <citation type="submission" date="2021-01" db="EMBL/GenBank/DDBJ databases">
        <authorList>
            <consortium name="Genoscope - CEA"/>
            <person name="William W."/>
        </authorList>
    </citation>
    <scope>NUCLEOTIDE SEQUENCE</scope>
</reference>
<dbReference type="OMA" id="GIRCEQI"/>
<comment type="caution">
    <text evidence="2">The sequence shown here is derived from an EMBL/GenBank/DDBJ whole genome shotgun (WGS) entry which is preliminary data.</text>
</comment>